<dbReference type="Proteomes" id="UP000254209">
    <property type="component" value="Unassembled WGS sequence"/>
</dbReference>
<dbReference type="OrthoDB" id="5297106at2"/>
<dbReference type="EMBL" id="UFSO01000002">
    <property type="protein sequence ID" value="SSY70045.1"/>
    <property type="molecule type" value="Genomic_DNA"/>
</dbReference>
<sequence>MMNLMEINGYKAVISYDPEIQMFRGEFIGLNGGADFYAADVVSLQQEAETSLQTFLDVCRERGIEPVKQYSGRFNVRISPETHAAAVAAAQAQRMSLNEWINQAIFQAVNA</sequence>
<evidence type="ECO:0000313" key="1">
    <source>
        <dbReference type="EMBL" id="SSY70045.1"/>
    </source>
</evidence>
<dbReference type="Pfam" id="PF05534">
    <property type="entry name" value="HicB"/>
    <property type="match status" value="1"/>
</dbReference>
<protein>
    <submittedName>
        <fullName evidence="1">Uncharacterized protein encoded in hypervariable junctions of pilus gene clusters</fullName>
    </submittedName>
</protein>
<organism evidence="1 2">
    <name type="scientific">Alysiella crassa</name>
    <dbReference type="NCBI Taxonomy" id="153491"/>
    <lineage>
        <taxon>Bacteria</taxon>
        <taxon>Pseudomonadati</taxon>
        <taxon>Pseudomonadota</taxon>
        <taxon>Betaproteobacteria</taxon>
        <taxon>Neisseriales</taxon>
        <taxon>Neisseriaceae</taxon>
        <taxon>Alysiella</taxon>
    </lineage>
</organism>
<dbReference type="InterPro" id="IPR010985">
    <property type="entry name" value="Ribbon_hlx_hlx"/>
</dbReference>
<accession>A0A376BK99</accession>
<name>A0A376BK99_9NEIS</name>
<dbReference type="AlphaFoldDB" id="A0A376BK99"/>
<reference evidence="1 2" key="1">
    <citation type="submission" date="2018-06" db="EMBL/GenBank/DDBJ databases">
        <authorList>
            <consortium name="Pathogen Informatics"/>
            <person name="Doyle S."/>
        </authorList>
    </citation>
    <scope>NUCLEOTIDE SEQUENCE [LARGE SCALE GENOMIC DNA]</scope>
    <source>
        <strain evidence="1 2">NCTC10283</strain>
    </source>
</reference>
<dbReference type="SUPFAM" id="SSF143100">
    <property type="entry name" value="TTHA1013/TTHA0281-like"/>
    <property type="match status" value="1"/>
</dbReference>
<gene>
    <name evidence="1" type="ORF">NCTC10283_00108</name>
</gene>
<dbReference type="RefSeq" id="WP_034294412.1">
    <property type="nucleotide sequence ID" value="NZ_CP091519.2"/>
</dbReference>
<dbReference type="SUPFAM" id="SSF47598">
    <property type="entry name" value="Ribbon-helix-helix"/>
    <property type="match status" value="1"/>
</dbReference>
<evidence type="ECO:0000313" key="2">
    <source>
        <dbReference type="Proteomes" id="UP000254209"/>
    </source>
</evidence>
<dbReference type="GO" id="GO:0006355">
    <property type="term" value="P:regulation of DNA-templated transcription"/>
    <property type="evidence" value="ECO:0007669"/>
    <property type="project" value="InterPro"/>
</dbReference>
<dbReference type="InterPro" id="IPR035069">
    <property type="entry name" value="TTHA1013/TTHA0281-like"/>
</dbReference>
<dbReference type="STRING" id="1120980.GCA_000745955_01988"/>
<keyword evidence="2" id="KW-1185">Reference proteome</keyword>
<proteinExistence type="predicted"/>
<dbReference type="InterPro" id="IPR008651">
    <property type="entry name" value="Uncharacterised_HicB"/>
</dbReference>